<dbReference type="VEuPathDB" id="PlasmoDB:PVX_122495"/>
<dbReference type="Proteomes" id="UP000220605">
    <property type="component" value="Unassembled WGS sequence"/>
</dbReference>
<dbReference type="AlphaFoldDB" id="A0A565A6A6"/>
<feature type="transmembrane region" description="Helical" evidence="1">
    <location>
        <begin position="135"/>
        <end position="158"/>
    </location>
</feature>
<keyword evidence="1" id="KW-0812">Transmembrane</keyword>
<dbReference type="VEuPathDB" id="PlasmoDB:PVW1_140020700"/>
<name>A0A565A6A6_PLAVI</name>
<dbReference type="VEuPathDB" id="PlasmoDB:PVP01_0010910"/>
<gene>
    <name evidence="2" type="ORF">PVP01_0010910</name>
</gene>
<evidence type="ECO:0000313" key="2">
    <source>
        <dbReference type="EMBL" id="VVA00377.1"/>
    </source>
</evidence>
<dbReference type="VEuPathDB" id="PlasmoDB:PVPAM_140022000"/>
<sequence>LGTADNANGYIYGSYSPWGYNVDGYAGEYNWNGYTNYPAVGDANWGAYGNNPAVGDANWGAYGNNPAVGDANWGAYGNNATVGDANYGYYATANMPEGAPNYGLGQGHGNNPPNRKTGKTHQIGALLKFKVYLTYLFESNVLNLLILLSSFSMVALWLT</sequence>
<organism evidence="2">
    <name type="scientific">Plasmodium vivax</name>
    <name type="common">malaria parasite P. vivax</name>
    <dbReference type="NCBI Taxonomy" id="5855"/>
    <lineage>
        <taxon>Eukaryota</taxon>
        <taxon>Sar</taxon>
        <taxon>Alveolata</taxon>
        <taxon>Apicomplexa</taxon>
        <taxon>Aconoidasida</taxon>
        <taxon>Haemosporida</taxon>
        <taxon>Plasmodiidae</taxon>
        <taxon>Plasmodium</taxon>
        <taxon>Plasmodium (Plasmodium)</taxon>
    </lineage>
</organism>
<feature type="non-terminal residue" evidence="2">
    <location>
        <position position="1"/>
    </location>
</feature>
<accession>A0A565A6A6</accession>
<feature type="non-terminal residue" evidence="2">
    <location>
        <position position="159"/>
    </location>
</feature>
<reference evidence="2" key="1">
    <citation type="submission" date="2016-07" db="EMBL/GenBank/DDBJ databases">
        <authorList>
            <consortium name="Pathogen Informatics"/>
        </authorList>
    </citation>
    <scope>NUCLEOTIDE SEQUENCE</scope>
</reference>
<dbReference type="EMBL" id="FLZR02000194">
    <property type="protein sequence ID" value="VVA00377.1"/>
    <property type="molecule type" value="Genomic_DNA"/>
</dbReference>
<keyword evidence="1" id="KW-0472">Membrane</keyword>
<evidence type="ECO:0000256" key="1">
    <source>
        <dbReference type="SAM" id="Phobius"/>
    </source>
</evidence>
<protein>
    <submittedName>
        <fullName evidence="2">Uncharacterized protein</fullName>
    </submittedName>
</protein>
<keyword evidence="1" id="KW-1133">Transmembrane helix</keyword>
<proteinExistence type="predicted"/>